<evidence type="ECO:0000256" key="1">
    <source>
        <dbReference type="ARBA" id="ARBA00009986"/>
    </source>
</evidence>
<proteinExistence type="inferred from homology"/>
<name>K5WP32_PHACS</name>
<evidence type="ECO:0000259" key="5">
    <source>
        <dbReference type="Pfam" id="PF00171"/>
    </source>
</evidence>
<evidence type="ECO:0000256" key="4">
    <source>
        <dbReference type="RuleBase" id="RU003345"/>
    </source>
</evidence>
<dbReference type="KEGG" id="pco:PHACADRAFT_212682"/>
<reference evidence="6 7" key="1">
    <citation type="journal article" date="2012" name="BMC Genomics">
        <title>Comparative genomics of the white-rot fungi, Phanerochaete carnosa and P. chrysosporium, to elucidate the genetic basis of the distinct wood types they colonize.</title>
        <authorList>
            <person name="Suzuki H."/>
            <person name="MacDonald J."/>
            <person name="Syed K."/>
            <person name="Salamov A."/>
            <person name="Hori C."/>
            <person name="Aerts A."/>
            <person name="Henrissat B."/>
            <person name="Wiebenga A."/>
            <person name="vanKuyk P.A."/>
            <person name="Barry K."/>
            <person name="Lindquist E."/>
            <person name="LaButti K."/>
            <person name="Lapidus A."/>
            <person name="Lucas S."/>
            <person name="Coutinho P."/>
            <person name="Gong Y."/>
            <person name="Samejima M."/>
            <person name="Mahadevan R."/>
            <person name="Abou-Zaid M."/>
            <person name="de Vries R.P."/>
            <person name="Igarashi K."/>
            <person name="Yadav J.S."/>
            <person name="Grigoriev I.V."/>
            <person name="Master E.R."/>
        </authorList>
    </citation>
    <scope>NUCLEOTIDE SEQUENCE [LARGE SCALE GENOMIC DNA]</scope>
    <source>
        <strain evidence="6 7">HHB-10118-sp</strain>
    </source>
</reference>
<evidence type="ECO:0000313" key="7">
    <source>
        <dbReference type="Proteomes" id="UP000008370"/>
    </source>
</evidence>
<dbReference type="STRING" id="650164.K5WP32"/>
<keyword evidence="7" id="KW-1185">Reference proteome</keyword>
<dbReference type="InterPro" id="IPR015590">
    <property type="entry name" value="Aldehyde_DH_dom"/>
</dbReference>
<evidence type="ECO:0000256" key="3">
    <source>
        <dbReference type="PROSITE-ProRule" id="PRU10007"/>
    </source>
</evidence>
<keyword evidence="2 4" id="KW-0560">Oxidoreductase</keyword>
<dbReference type="PROSITE" id="PS00687">
    <property type="entry name" value="ALDEHYDE_DEHYDR_GLU"/>
    <property type="match status" value="1"/>
</dbReference>
<feature type="domain" description="Aldehyde dehydrogenase" evidence="5">
    <location>
        <begin position="32"/>
        <end position="442"/>
    </location>
</feature>
<dbReference type="InterPro" id="IPR029510">
    <property type="entry name" value="Ald_DH_CS_GLU"/>
</dbReference>
<dbReference type="InterPro" id="IPR016160">
    <property type="entry name" value="Ald_DH_CS_CYS"/>
</dbReference>
<dbReference type="InterPro" id="IPR016163">
    <property type="entry name" value="Ald_DH_C"/>
</dbReference>
<accession>K5WP32</accession>
<dbReference type="Pfam" id="PF00171">
    <property type="entry name" value="Aldedh"/>
    <property type="match status" value="1"/>
</dbReference>
<dbReference type="SUPFAM" id="SSF53720">
    <property type="entry name" value="ALDH-like"/>
    <property type="match status" value="1"/>
</dbReference>
<feature type="active site" evidence="3">
    <location>
        <position position="266"/>
    </location>
</feature>
<protein>
    <recommendedName>
        <fullName evidence="5">Aldehyde dehydrogenase domain-containing protein</fullName>
    </recommendedName>
</protein>
<dbReference type="EMBL" id="JH930476">
    <property type="protein sequence ID" value="EKM52092.1"/>
    <property type="molecule type" value="Genomic_DNA"/>
</dbReference>
<dbReference type="HOGENOM" id="CLU_005391_0_1_1"/>
<dbReference type="GeneID" id="18913262"/>
<dbReference type="AlphaFoldDB" id="K5WP32"/>
<dbReference type="Gene3D" id="3.40.605.10">
    <property type="entry name" value="Aldehyde Dehydrogenase, Chain A, domain 1"/>
    <property type="match status" value="1"/>
</dbReference>
<dbReference type="PROSITE" id="PS00070">
    <property type="entry name" value="ALDEHYDE_DEHYDR_CYS"/>
    <property type="match status" value="1"/>
</dbReference>
<dbReference type="OrthoDB" id="310895at2759"/>
<dbReference type="FunFam" id="3.40.605.10:FF:000007">
    <property type="entry name" value="NAD/NADP-dependent betaine aldehyde dehydrogenase"/>
    <property type="match status" value="1"/>
</dbReference>
<evidence type="ECO:0000313" key="6">
    <source>
        <dbReference type="EMBL" id="EKM52092.1"/>
    </source>
</evidence>
<dbReference type="RefSeq" id="XP_007399873.1">
    <property type="nucleotide sequence ID" value="XM_007399811.1"/>
</dbReference>
<dbReference type="GO" id="GO:0016620">
    <property type="term" value="F:oxidoreductase activity, acting on the aldehyde or oxo group of donors, NAD or NADP as acceptor"/>
    <property type="evidence" value="ECO:0007669"/>
    <property type="project" value="InterPro"/>
</dbReference>
<sequence length="456" mass="49028">MPGMFTHEFSVDLYKGTVTVNTGLFINGRFVDPVDHETIDVFNPVNGGVITKVSVGNSKDIDIAVKAARAAFKASWGLKTPGSGRGKLLYKLAELLKKNADAFAVTEALDVGKPFVHAKSQDVQDAIDNLRYFAGWADKNHDQTIETTEAKFAYTRHEPIGVVVGKDHSMKLSNWKIAPALAAGNTIVLKPSEVMPLSALKLAEPVKEAGFPDGVFNVVTGYGAVAGQVLTKHPLVGKVSFTGSTLVGRKVMETAANTNLKHVTLELGGKSPTIIFDDADLEQTVKWVCATIFHNSGQMCAAGSRIFVQEGIYDKFLRAFAATAASIKQGDGFKATTQQGPVVSMTQLDRVLGYIESGKQEGACIITGGSRAEGSGYFVKPKIFADVKSDMKIVREEIFGPVAIVSKFKTEEEALEATNDTDHSLSSYVFTENTLTGMAQINQASLALLADTIRRL</sequence>
<gene>
    <name evidence="6" type="ORF">PHACADRAFT_212682</name>
</gene>
<dbReference type="Gene3D" id="3.40.309.10">
    <property type="entry name" value="Aldehyde Dehydrogenase, Chain A, domain 2"/>
    <property type="match status" value="1"/>
</dbReference>
<dbReference type="FunFam" id="3.40.309.10:FF:000012">
    <property type="entry name" value="Betaine aldehyde dehydrogenase"/>
    <property type="match status" value="1"/>
</dbReference>
<evidence type="ECO:0000256" key="2">
    <source>
        <dbReference type="ARBA" id="ARBA00023002"/>
    </source>
</evidence>
<dbReference type="Proteomes" id="UP000008370">
    <property type="component" value="Unassembled WGS sequence"/>
</dbReference>
<organism evidence="6 7">
    <name type="scientific">Phanerochaete carnosa (strain HHB-10118-sp)</name>
    <name type="common">White-rot fungus</name>
    <name type="synonym">Peniophora carnosa</name>
    <dbReference type="NCBI Taxonomy" id="650164"/>
    <lineage>
        <taxon>Eukaryota</taxon>
        <taxon>Fungi</taxon>
        <taxon>Dikarya</taxon>
        <taxon>Basidiomycota</taxon>
        <taxon>Agaricomycotina</taxon>
        <taxon>Agaricomycetes</taxon>
        <taxon>Polyporales</taxon>
        <taxon>Phanerochaetaceae</taxon>
        <taxon>Phanerochaete</taxon>
    </lineage>
</organism>
<dbReference type="InterPro" id="IPR016161">
    <property type="entry name" value="Ald_DH/histidinol_DH"/>
</dbReference>
<dbReference type="InParanoid" id="K5WP32"/>
<comment type="similarity">
    <text evidence="1 4">Belongs to the aldehyde dehydrogenase family.</text>
</comment>
<dbReference type="PANTHER" id="PTHR11699">
    <property type="entry name" value="ALDEHYDE DEHYDROGENASE-RELATED"/>
    <property type="match status" value="1"/>
</dbReference>
<dbReference type="InterPro" id="IPR016162">
    <property type="entry name" value="Ald_DH_N"/>
</dbReference>